<feature type="chain" id="PRO_5045772174" evidence="2">
    <location>
        <begin position="21"/>
        <end position="717"/>
    </location>
</feature>
<dbReference type="EMBL" id="JBHTJR010000045">
    <property type="protein sequence ID" value="MFD0993146.1"/>
    <property type="molecule type" value="Genomic_DNA"/>
</dbReference>
<keyword evidence="5" id="KW-1185">Reference proteome</keyword>
<feature type="domain" description="Secretion system C-terminal sorting" evidence="3">
    <location>
        <begin position="652"/>
        <end position="715"/>
    </location>
</feature>
<dbReference type="Proteomes" id="UP001597062">
    <property type="component" value="Unassembled WGS sequence"/>
</dbReference>
<keyword evidence="1 2" id="KW-0732">Signal</keyword>
<evidence type="ECO:0000313" key="5">
    <source>
        <dbReference type="Proteomes" id="UP001597062"/>
    </source>
</evidence>
<gene>
    <name evidence="4" type="ORF">ACFQ1U_08010</name>
</gene>
<evidence type="ECO:0000256" key="1">
    <source>
        <dbReference type="ARBA" id="ARBA00022729"/>
    </source>
</evidence>
<sequence length="717" mass="76057">MYKKLLCILMLLLCTINLQAQWALGDIVFTAYQSDALSNPSGENDQFTFLLLRDVSSGEQIEFTENGWLAAGGFRTGENTVTFTFGLDLPAGTEVSIDASLAAKLADDSSAGTVTGNGLALSTSGDQIFAYDPANTPSVSNQTGFIAAIHMNGAWDADATSTTTSAKPAIFDTLANSAFNIEPEADNGIFNCASGATIKGVPSVLRANIHNSSNWNTTNLNDNGDQPSNCGFEVVFVWNGATDNDWSNSLNWMAGETPTSGYGVLIPSTGVTNFPTINSPASVKFINIASGASLIANASVTGDATYTRNLPTTNWYLVSAPVAGETQEDIIANHAFATGSGSNIGIGAFTNNGTSPWVYATASSTGPLVAGSGVSMKLAAAGDISITGTINSSDINFPIATGTRNNFNLVGNPYTAYVNSATFTSANTSLLSEETVWLWDGTQYVTYNAVSPIQIAPSQGFFVNASGSGNVTFTTSNQSHQASDTFMRQNLDKLELIIQSDSNISNTKVFFVDNKTTGFDNGYDSSMFGGTTQNFAVFTELLSNNDGKKLAIQTLPKNDIETRVIPVGVIADAGKQITFSVNNVNLPTGISIYLEDRETGEFYNLSENSTSINIENSLNGVGKFYLHLSVNRLSTDDIIKNNNDISIYKSNSNEITISGLQAKGNVLVYSLIGKEVFKTTVNSNGYSKISTPTLPAGVYIVKVTSEKGTKTQKLIFK</sequence>
<reference evidence="5" key="1">
    <citation type="journal article" date="2019" name="Int. J. Syst. Evol. Microbiol.">
        <title>The Global Catalogue of Microorganisms (GCM) 10K type strain sequencing project: providing services to taxonomists for standard genome sequencing and annotation.</title>
        <authorList>
            <consortium name="The Broad Institute Genomics Platform"/>
            <consortium name="The Broad Institute Genome Sequencing Center for Infectious Disease"/>
            <person name="Wu L."/>
            <person name="Ma J."/>
        </authorList>
    </citation>
    <scope>NUCLEOTIDE SEQUENCE [LARGE SCALE GENOMIC DNA]</scope>
    <source>
        <strain evidence="5">CCUG 60527</strain>
    </source>
</reference>
<organism evidence="4 5">
    <name type="scientific">Tenacibaculum geojense</name>
    <dbReference type="NCBI Taxonomy" id="915352"/>
    <lineage>
        <taxon>Bacteria</taxon>
        <taxon>Pseudomonadati</taxon>
        <taxon>Bacteroidota</taxon>
        <taxon>Flavobacteriia</taxon>
        <taxon>Flavobacteriales</taxon>
        <taxon>Flavobacteriaceae</taxon>
        <taxon>Tenacibaculum</taxon>
    </lineage>
</organism>
<dbReference type="Pfam" id="PF18962">
    <property type="entry name" value="Por_Secre_tail"/>
    <property type="match status" value="1"/>
</dbReference>
<dbReference type="RefSeq" id="WP_386107106.1">
    <property type="nucleotide sequence ID" value="NZ_JBHTJR010000045.1"/>
</dbReference>
<protein>
    <submittedName>
        <fullName evidence="4">T9SS type A sorting domain-containing protein</fullName>
    </submittedName>
</protein>
<proteinExistence type="predicted"/>
<accession>A0ABW3JSN8</accession>
<comment type="caution">
    <text evidence="4">The sequence shown here is derived from an EMBL/GenBank/DDBJ whole genome shotgun (WGS) entry which is preliminary data.</text>
</comment>
<name>A0ABW3JSN8_9FLAO</name>
<evidence type="ECO:0000313" key="4">
    <source>
        <dbReference type="EMBL" id="MFD0993146.1"/>
    </source>
</evidence>
<evidence type="ECO:0000259" key="3">
    <source>
        <dbReference type="Pfam" id="PF18962"/>
    </source>
</evidence>
<dbReference type="InterPro" id="IPR026444">
    <property type="entry name" value="Secre_tail"/>
</dbReference>
<feature type="signal peptide" evidence="2">
    <location>
        <begin position="1"/>
        <end position="20"/>
    </location>
</feature>
<evidence type="ECO:0000256" key="2">
    <source>
        <dbReference type="SAM" id="SignalP"/>
    </source>
</evidence>
<dbReference type="NCBIfam" id="TIGR04183">
    <property type="entry name" value="Por_Secre_tail"/>
    <property type="match status" value="1"/>
</dbReference>